<accession>A0ABT7KZL8</accession>
<reference evidence="4 5" key="1">
    <citation type="submission" date="2023-06" db="EMBL/GenBank/DDBJ databases">
        <title>Aquibacillus rhizosphaerae LR5S19.</title>
        <authorList>
            <person name="Sun J.-Q."/>
        </authorList>
    </citation>
    <scope>NUCLEOTIDE SEQUENCE [LARGE SCALE GENOMIC DNA]</scope>
    <source>
        <strain evidence="4 5">LR5S19</strain>
    </source>
</reference>
<dbReference type="InterPro" id="IPR045962">
    <property type="entry name" value="DUF6382"/>
</dbReference>
<dbReference type="Pfam" id="PF19909">
    <property type="entry name" value="DUF6382"/>
    <property type="match status" value="1"/>
</dbReference>
<feature type="region of interest" description="Disordered" evidence="1">
    <location>
        <begin position="327"/>
        <end position="355"/>
    </location>
</feature>
<dbReference type="Proteomes" id="UP001235343">
    <property type="component" value="Unassembled WGS sequence"/>
</dbReference>
<evidence type="ECO:0000313" key="5">
    <source>
        <dbReference type="Proteomes" id="UP001235343"/>
    </source>
</evidence>
<dbReference type="Pfam" id="PF00498">
    <property type="entry name" value="FHA"/>
    <property type="match status" value="1"/>
</dbReference>
<dbReference type="EMBL" id="JASTZU010000001">
    <property type="protein sequence ID" value="MDL4838920.1"/>
    <property type="molecule type" value="Genomic_DNA"/>
</dbReference>
<keyword evidence="5" id="KW-1185">Reference proteome</keyword>
<organism evidence="4 5">
    <name type="scientific">Aquibacillus rhizosphaerae</name>
    <dbReference type="NCBI Taxonomy" id="3051431"/>
    <lineage>
        <taxon>Bacteria</taxon>
        <taxon>Bacillati</taxon>
        <taxon>Bacillota</taxon>
        <taxon>Bacilli</taxon>
        <taxon>Bacillales</taxon>
        <taxon>Bacillaceae</taxon>
        <taxon>Aquibacillus</taxon>
    </lineage>
</organism>
<evidence type="ECO:0000256" key="1">
    <source>
        <dbReference type="SAM" id="MobiDB-lite"/>
    </source>
</evidence>
<dbReference type="InterPro" id="IPR008984">
    <property type="entry name" value="SMAD_FHA_dom_sf"/>
</dbReference>
<feature type="transmembrane region" description="Helical" evidence="2">
    <location>
        <begin position="296"/>
        <end position="317"/>
    </location>
</feature>
<dbReference type="SMART" id="SM00240">
    <property type="entry name" value="FHA"/>
    <property type="match status" value="1"/>
</dbReference>
<feature type="region of interest" description="Disordered" evidence="1">
    <location>
        <begin position="219"/>
        <end position="260"/>
    </location>
</feature>
<dbReference type="PROSITE" id="PS50006">
    <property type="entry name" value="FHA_DOMAIN"/>
    <property type="match status" value="1"/>
</dbReference>
<name>A0ABT7KZL8_9BACI</name>
<sequence>MSTNIYDLNYDYEQQNGTFMIISGIGDTGLHSDDLAKLQVNMVKSNEVDKLLPIVVEEIDFNVKFYYEITSKKMLSQALKEKELSIKQFYQLLYQIVSAMEASKEYMLHEHHFLLHEEFIFIGNNFQDIHLTYLPLAKIPQKHDLKVELRDLLFKLVGYVEELTGDGVQQLTKYLNDPSFNLADMKKKLRALQDQTNKGTEQAVSNSKQIIPISKPVVEDKPKSKPVQKPVGRGPGKIEQQKNTYDKRLSTPRKPTKQTHNRKTFGSFKVVVLCVALLIISVVWVLYILIPSQTMLYLSIGISLLSLTVSSYFAFVYKKVPNKVQRSAGSKVKANKQPVKRKKQQPKPVHGGITPKHVDEHQQVNAHQQVSATVDSKNYFENLRNQTSLFSQPDATVLLGEENEPSMNDAYIEISRNGSEEKKYLTQFPFVIGRNPSAVQYVEETVGVSRTHLEINQTNGRFTIKDLGSKNGSKLNGKAMVAYKLYDLEDQDVIKISKTEYTFNKG</sequence>
<feature type="domain" description="FHA" evidence="3">
    <location>
        <begin position="430"/>
        <end position="480"/>
    </location>
</feature>
<evidence type="ECO:0000259" key="3">
    <source>
        <dbReference type="PROSITE" id="PS50006"/>
    </source>
</evidence>
<protein>
    <submittedName>
        <fullName evidence="4">DUF6382 domain-containing protein</fullName>
    </submittedName>
</protein>
<dbReference type="CDD" id="cd00060">
    <property type="entry name" value="FHA"/>
    <property type="match status" value="1"/>
</dbReference>
<dbReference type="SUPFAM" id="SSF49879">
    <property type="entry name" value="SMAD/FHA domain"/>
    <property type="match status" value="1"/>
</dbReference>
<dbReference type="RefSeq" id="WP_285929684.1">
    <property type="nucleotide sequence ID" value="NZ_JASTZU010000001.1"/>
</dbReference>
<dbReference type="Gene3D" id="2.60.200.20">
    <property type="match status" value="1"/>
</dbReference>
<comment type="caution">
    <text evidence="4">The sequence shown here is derived from an EMBL/GenBank/DDBJ whole genome shotgun (WGS) entry which is preliminary data.</text>
</comment>
<evidence type="ECO:0000256" key="2">
    <source>
        <dbReference type="SAM" id="Phobius"/>
    </source>
</evidence>
<dbReference type="InterPro" id="IPR000253">
    <property type="entry name" value="FHA_dom"/>
</dbReference>
<keyword evidence="2" id="KW-1133">Transmembrane helix</keyword>
<feature type="transmembrane region" description="Helical" evidence="2">
    <location>
        <begin position="270"/>
        <end position="290"/>
    </location>
</feature>
<keyword evidence="2" id="KW-0812">Transmembrane</keyword>
<gene>
    <name evidence="4" type="ORF">QQS35_00330</name>
</gene>
<proteinExistence type="predicted"/>
<evidence type="ECO:0000313" key="4">
    <source>
        <dbReference type="EMBL" id="MDL4838920.1"/>
    </source>
</evidence>
<feature type="compositionally biased region" description="Basic residues" evidence="1">
    <location>
        <begin position="250"/>
        <end position="260"/>
    </location>
</feature>
<keyword evidence="2" id="KW-0472">Membrane</keyword>